<protein>
    <recommendedName>
        <fullName evidence="4">Nucleotidyltransferase</fullName>
    </recommendedName>
</protein>
<dbReference type="AlphaFoldDB" id="I5B1Q0"/>
<proteinExistence type="predicted"/>
<accession>I5B1Q0</accession>
<reference evidence="2 3" key="1">
    <citation type="submission" date="2011-09" db="EMBL/GenBank/DDBJ databases">
        <authorList>
            <consortium name="US DOE Joint Genome Institute (JGI-PGF)"/>
            <person name="Lucas S."/>
            <person name="Han J."/>
            <person name="Lapidus A."/>
            <person name="Cheng J.-F."/>
            <person name="Goodwin L."/>
            <person name="Pitluck S."/>
            <person name="Peters L."/>
            <person name="Land M.L."/>
            <person name="Hauser L."/>
            <person name="Orellana R."/>
            <person name="Lovley D."/>
            <person name="Woyke T.J."/>
        </authorList>
    </citation>
    <scope>NUCLEOTIDE SEQUENCE [LARGE SCALE GENOMIC DNA]</scope>
    <source>
        <strain evidence="2 3">2ac9</strain>
    </source>
</reference>
<evidence type="ECO:0000256" key="1">
    <source>
        <dbReference type="SAM" id="Phobius"/>
    </source>
</evidence>
<gene>
    <name evidence="2" type="ORF">DespoDRAFT_01474</name>
</gene>
<dbReference type="EMBL" id="CM001488">
    <property type="protein sequence ID" value="EIM63413.1"/>
    <property type="molecule type" value="Genomic_DNA"/>
</dbReference>
<keyword evidence="1" id="KW-0472">Membrane</keyword>
<keyword evidence="3" id="KW-1185">Reference proteome</keyword>
<evidence type="ECO:0000313" key="3">
    <source>
        <dbReference type="Proteomes" id="UP000005778"/>
    </source>
</evidence>
<keyword evidence="1" id="KW-0812">Transmembrane</keyword>
<evidence type="ECO:0008006" key="4">
    <source>
        <dbReference type="Google" id="ProtNLM"/>
    </source>
</evidence>
<sequence length="47" mass="5724">MIKQEEILTYLRRFKNKNQKQYSILKIGIFGSAVLTRYYFDYETAQI</sequence>
<organism evidence="2 3">
    <name type="scientific">Desulfobacter postgatei 2ac9</name>
    <dbReference type="NCBI Taxonomy" id="879212"/>
    <lineage>
        <taxon>Bacteria</taxon>
        <taxon>Pseudomonadati</taxon>
        <taxon>Thermodesulfobacteriota</taxon>
        <taxon>Desulfobacteria</taxon>
        <taxon>Desulfobacterales</taxon>
        <taxon>Desulfobacteraceae</taxon>
        <taxon>Desulfobacter</taxon>
    </lineage>
</organism>
<feature type="transmembrane region" description="Helical" evidence="1">
    <location>
        <begin position="21"/>
        <end position="40"/>
    </location>
</feature>
<dbReference type="Proteomes" id="UP000005778">
    <property type="component" value="Chromosome"/>
</dbReference>
<dbReference type="HOGENOM" id="CLU_3167297_0_0_7"/>
<reference evidence="2 3" key="2">
    <citation type="submission" date="2012-02" db="EMBL/GenBank/DDBJ databases">
        <title>Improved High-Quality Draft sequence of Desulfobacter postgatei 2ac9.</title>
        <authorList>
            <consortium name="US DOE Joint Genome Institute"/>
            <person name="Lucas S."/>
            <person name="Han J."/>
            <person name="Lapidus A."/>
            <person name="Cheng J.-F."/>
            <person name="Goodwin L."/>
            <person name="Pitluck S."/>
            <person name="Peters L."/>
            <person name="Ovchinnikova G."/>
            <person name="Held B."/>
            <person name="Detter J.C."/>
            <person name="Han C."/>
            <person name="Tapia R."/>
            <person name="Land M."/>
            <person name="Hauser L."/>
            <person name="Kyrpides N."/>
            <person name="Ivanova N."/>
            <person name="Pagani I."/>
            <person name="Orellana R."/>
            <person name="Lovley D."/>
            <person name="Woyke T."/>
        </authorList>
    </citation>
    <scope>NUCLEOTIDE SEQUENCE [LARGE SCALE GENOMIC DNA]</scope>
    <source>
        <strain evidence="2 3">2ac9</strain>
    </source>
</reference>
<evidence type="ECO:0000313" key="2">
    <source>
        <dbReference type="EMBL" id="EIM63413.1"/>
    </source>
</evidence>
<keyword evidence="1" id="KW-1133">Transmembrane helix</keyword>
<name>I5B1Q0_9BACT</name>